<dbReference type="InterPro" id="IPR051210">
    <property type="entry name" value="Ub_ligase/GEF_domain"/>
</dbReference>
<comment type="caution">
    <text evidence="2">The sequence shown here is derived from an EMBL/GenBank/DDBJ whole genome shotgun (WGS) entry which is preliminary data.</text>
</comment>
<evidence type="ECO:0000256" key="1">
    <source>
        <dbReference type="ARBA" id="ARBA00022737"/>
    </source>
</evidence>
<dbReference type="AlphaFoldDB" id="K1TK60"/>
<dbReference type="Gene3D" id="2.130.10.30">
    <property type="entry name" value="Regulator of chromosome condensation 1/beta-lactamase-inhibitor protein II"/>
    <property type="match status" value="1"/>
</dbReference>
<gene>
    <name evidence="2" type="ORF">LEA_09689</name>
</gene>
<proteinExistence type="predicted"/>
<name>K1TK60_9ZZZZ</name>
<dbReference type="PRINTS" id="PR00633">
    <property type="entry name" value="RCCNDNSATION"/>
</dbReference>
<dbReference type="InterPro" id="IPR009091">
    <property type="entry name" value="RCC1/BLIP-II"/>
</dbReference>
<feature type="non-terminal residue" evidence="2">
    <location>
        <position position="205"/>
    </location>
</feature>
<dbReference type="SUPFAM" id="SSF50985">
    <property type="entry name" value="RCC1/BLIP-II"/>
    <property type="match status" value="1"/>
</dbReference>
<dbReference type="PROSITE" id="PS00626">
    <property type="entry name" value="RCC1_2"/>
    <property type="match status" value="1"/>
</dbReference>
<dbReference type="PANTHER" id="PTHR22870:SF408">
    <property type="entry name" value="OS09G0560450 PROTEIN"/>
    <property type="match status" value="1"/>
</dbReference>
<keyword evidence="1" id="KW-0677">Repeat</keyword>
<dbReference type="PANTHER" id="PTHR22870">
    <property type="entry name" value="REGULATOR OF CHROMOSOME CONDENSATION"/>
    <property type="match status" value="1"/>
</dbReference>
<sequence length="205" mass="22489">NAYDPDNNDYYLNDIVSISAGQAFAMALKNDGTVYTWGDNSKGQLGDGTRVNKPTPIQVLRGESPEEETNVAPAGSDYLINIVMISAGANHALALTKTGYVWAWGDNTYGQNGDWTTDNNERHYLPLQVRDISKADQSTGNTTGRLKNITAISAKNNQSFAINEEGYLYGWGYNGQRQLGINNSLNQTLPQKVLKGQTNNDESYI</sequence>
<dbReference type="PROSITE" id="PS50012">
    <property type="entry name" value="RCC1_3"/>
    <property type="match status" value="3"/>
</dbReference>
<protein>
    <submittedName>
        <fullName evidence="2">Regulator of chromosome condensation RCC1</fullName>
    </submittedName>
</protein>
<accession>K1TK60</accession>
<evidence type="ECO:0000313" key="2">
    <source>
        <dbReference type="EMBL" id="EKC66690.1"/>
    </source>
</evidence>
<dbReference type="InterPro" id="IPR000408">
    <property type="entry name" value="Reg_chr_condens"/>
</dbReference>
<organism evidence="2">
    <name type="scientific">human gut metagenome</name>
    <dbReference type="NCBI Taxonomy" id="408170"/>
    <lineage>
        <taxon>unclassified sequences</taxon>
        <taxon>metagenomes</taxon>
        <taxon>organismal metagenomes</taxon>
    </lineage>
</organism>
<feature type="non-terminal residue" evidence="2">
    <location>
        <position position="1"/>
    </location>
</feature>
<dbReference type="EMBL" id="AJWY01006499">
    <property type="protein sequence ID" value="EKC66690.1"/>
    <property type="molecule type" value="Genomic_DNA"/>
</dbReference>
<dbReference type="Pfam" id="PF00415">
    <property type="entry name" value="RCC1"/>
    <property type="match status" value="1"/>
</dbReference>
<reference evidence="2" key="1">
    <citation type="journal article" date="2013" name="Environ. Microbiol.">
        <title>Microbiota from the distal guts of lean and obese adolescents exhibit partial functional redundancy besides clear differences in community structure.</title>
        <authorList>
            <person name="Ferrer M."/>
            <person name="Ruiz A."/>
            <person name="Lanza F."/>
            <person name="Haange S.B."/>
            <person name="Oberbach A."/>
            <person name="Till H."/>
            <person name="Bargiela R."/>
            <person name="Campoy C."/>
            <person name="Segura M.T."/>
            <person name="Richter M."/>
            <person name="von Bergen M."/>
            <person name="Seifert J."/>
            <person name="Suarez A."/>
        </authorList>
    </citation>
    <scope>NUCLEOTIDE SEQUENCE</scope>
</reference>
<dbReference type="Pfam" id="PF13540">
    <property type="entry name" value="RCC1_2"/>
    <property type="match status" value="2"/>
</dbReference>